<keyword evidence="8 9" id="KW-0449">Lipoprotein</keyword>
<organism evidence="12 13">
    <name type="scientific">Candidatus Dactylopiibacterium carminicum</name>
    <dbReference type="NCBI Taxonomy" id="857335"/>
    <lineage>
        <taxon>Bacteria</taxon>
        <taxon>Pseudomonadati</taxon>
        <taxon>Pseudomonadota</taxon>
        <taxon>Betaproteobacteria</taxon>
        <taxon>Rhodocyclales</taxon>
        <taxon>Rhodocyclaceae</taxon>
        <taxon>Candidatus Dactylopiibacterium</taxon>
    </lineage>
</organism>
<reference evidence="11 14" key="1">
    <citation type="submission" date="2016-08" db="EMBL/GenBank/DDBJ databases">
        <title>Candidatus Dactylopiibacterium carminicum genome sequence.</title>
        <authorList>
            <person name="Ramirez-Puebla S.T."/>
            <person name="Ormeno-Orrillo E."/>
            <person name="Vera-Ponce De Leon A."/>
            <person name="Luis L."/>
            <person name="Sanchez-Flores A."/>
            <person name="Monica R."/>
            <person name="Martinez-Romero E."/>
        </authorList>
    </citation>
    <scope>NUCLEOTIDE SEQUENCE [LARGE SCALE GENOMIC DNA]</scope>
    <source>
        <strain evidence="11">END1</strain>
    </source>
</reference>
<dbReference type="GO" id="GO:0015562">
    <property type="term" value="F:efflux transmembrane transporter activity"/>
    <property type="evidence" value="ECO:0007669"/>
    <property type="project" value="InterPro"/>
</dbReference>
<proteinExistence type="inferred from homology"/>
<dbReference type="AlphaFoldDB" id="A0A272ERJ7"/>
<evidence type="ECO:0000313" key="11">
    <source>
        <dbReference type="EMBL" id="KAF7598797.1"/>
    </source>
</evidence>
<evidence type="ECO:0000256" key="8">
    <source>
        <dbReference type="ARBA" id="ARBA00023288"/>
    </source>
</evidence>
<dbReference type="EMBL" id="NMRN01000032">
    <property type="protein sequence ID" value="PAS92676.1"/>
    <property type="molecule type" value="Genomic_DNA"/>
</dbReference>
<accession>A0A272ERJ7</accession>
<comment type="similarity">
    <text evidence="2 9">Belongs to the outer membrane factor (OMF) (TC 1.B.17) family.</text>
</comment>
<gene>
    <name evidence="11" type="ORF">BGI27_11400</name>
    <name evidence="12" type="ORF">CGU29_10575</name>
</gene>
<reference evidence="12 13" key="2">
    <citation type="submission" date="2017-07" db="EMBL/GenBank/DDBJ databases">
        <title>Candidatus Dactylopiibacterium carminicum, a nitrogen-fixing symbiont of the cochineal insect Dactylopius coccus and Dactylopius opuntiae (Hemiptera: Coccoidea: Dactylopiidae).</title>
        <authorList>
            <person name="Vera A."/>
        </authorList>
    </citation>
    <scope>NUCLEOTIDE SEQUENCE [LARGE SCALE GENOMIC DNA]</scope>
    <source>
        <strain evidence="12 13">NFDCM</strain>
    </source>
</reference>
<keyword evidence="10" id="KW-0175">Coiled coil</keyword>
<evidence type="ECO:0000313" key="12">
    <source>
        <dbReference type="EMBL" id="PAS92676.1"/>
    </source>
</evidence>
<evidence type="ECO:0000256" key="2">
    <source>
        <dbReference type="ARBA" id="ARBA00007613"/>
    </source>
</evidence>
<dbReference type="EMBL" id="MDUX01000037">
    <property type="protein sequence ID" value="KAF7598797.1"/>
    <property type="molecule type" value="Genomic_DNA"/>
</dbReference>
<keyword evidence="7 9" id="KW-0564">Palmitate</keyword>
<dbReference type="GO" id="GO:0005886">
    <property type="term" value="C:plasma membrane"/>
    <property type="evidence" value="ECO:0007669"/>
    <property type="project" value="UniProtKB-SubCell"/>
</dbReference>
<evidence type="ECO:0000256" key="1">
    <source>
        <dbReference type="ARBA" id="ARBA00004370"/>
    </source>
</evidence>
<feature type="coiled-coil region" evidence="10">
    <location>
        <begin position="422"/>
        <end position="449"/>
    </location>
</feature>
<keyword evidence="4 9" id="KW-0812">Transmembrane</keyword>
<dbReference type="SUPFAM" id="SSF56954">
    <property type="entry name" value="Outer membrane efflux proteins (OEP)"/>
    <property type="match status" value="1"/>
</dbReference>
<dbReference type="Gene3D" id="1.20.1600.10">
    <property type="entry name" value="Outer membrane efflux proteins (OEP)"/>
    <property type="match status" value="1"/>
</dbReference>
<dbReference type="OrthoDB" id="9770517at2"/>
<evidence type="ECO:0000313" key="13">
    <source>
        <dbReference type="Proteomes" id="UP000216107"/>
    </source>
</evidence>
<dbReference type="PANTHER" id="PTHR30203">
    <property type="entry name" value="OUTER MEMBRANE CATION EFFLUX PROTEIN"/>
    <property type="match status" value="1"/>
</dbReference>
<dbReference type="NCBIfam" id="TIGR01845">
    <property type="entry name" value="outer_NodT"/>
    <property type="match status" value="1"/>
</dbReference>
<keyword evidence="6 9" id="KW-0472">Membrane</keyword>
<dbReference type="Proteomes" id="UP000623509">
    <property type="component" value="Unassembled WGS sequence"/>
</dbReference>
<evidence type="ECO:0000256" key="6">
    <source>
        <dbReference type="ARBA" id="ARBA00023136"/>
    </source>
</evidence>
<keyword evidence="5" id="KW-0732">Signal</keyword>
<evidence type="ECO:0000256" key="10">
    <source>
        <dbReference type="SAM" id="Coils"/>
    </source>
</evidence>
<sequence length="505" mass="54424">MNCTVQLKGRFTVTSTSFPDIDGAASRRFFARRPAFALLAMTTLMACAQLPQEGARDGLRPIGSWAAGSSLNAQPRTWPGDQWWQTYGDQQLDALVREALQDSPSLQVAAARLRQAEAGVGIARSANAPQIGANANLNETKQSYNYLQPQSSLPQGWNDYGRLTLDFSWELDFWGRNRASLAAATSTLEAQAAELMQSRLLLASSVAAGYAELNRLHANRDTALKALEIRVKTAELIAKRHANGLETRGGLRDADARRAMAEGQLLAVDEQLALQRNRLAALLGAGPDRGQTITRPTLNLSSGFGLPSSLSADLLGRRPDVVAARLRAEAAAKRIDVAQAEFYPNVNLVGFIGVHSLGLDQLFKSGSDTGSVGPAISLPIFNGGRLKARYRASEAEYDTAVAQYNDTVTRALHEVADNAVSQKALGQRLRKAEEAVEAATEAHRVASNRYEGGLATYLEVLSAEDSLLGSLNARTNLQSLALSLDIDLQRSLGGGYQVTRQIAQR</sequence>
<evidence type="ECO:0000256" key="4">
    <source>
        <dbReference type="ARBA" id="ARBA00022692"/>
    </source>
</evidence>
<evidence type="ECO:0000256" key="7">
    <source>
        <dbReference type="ARBA" id="ARBA00023139"/>
    </source>
</evidence>
<comment type="subcellular location">
    <subcellularLocation>
        <location evidence="9">Cell membrane</location>
        <topology evidence="9">Lipid-anchor</topology>
    </subcellularLocation>
    <subcellularLocation>
        <location evidence="1">Membrane</location>
    </subcellularLocation>
</comment>
<dbReference type="PANTHER" id="PTHR30203:SF20">
    <property type="entry name" value="MULTIDRUG RESISTANCE OUTER MEMBRANE PROTEIN MDTP-RELATED"/>
    <property type="match status" value="1"/>
</dbReference>
<dbReference type="Gene3D" id="2.20.200.10">
    <property type="entry name" value="Outer membrane efflux proteins (OEP)"/>
    <property type="match status" value="1"/>
</dbReference>
<keyword evidence="14" id="KW-1185">Reference proteome</keyword>
<dbReference type="InterPro" id="IPR010131">
    <property type="entry name" value="MdtP/NodT-like"/>
</dbReference>
<evidence type="ECO:0000256" key="5">
    <source>
        <dbReference type="ARBA" id="ARBA00022729"/>
    </source>
</evidence>
<evidence type="ECO:0000256" key="3">
    <source>
        <dbReference type="ARBA" id="ARBA00022452"/>
    </source>
</evidence>
<protein>
    <submittedName>
        <fullName evidence="12">Multidrug transporter</fullName>
    </submittedName>
</protein>
<dbReference type="Pfam" id="PF02321">
    <property type="entry name" value="OEP"/>
    <property type="match status" value="2"/>
</dbReference>
<evidence type="ECO:0000256" key="9">
    <source>
        <dbReference type="RuleBase" id="RU362097"/>
    </source>
</evidence>
<dbReference type="Proteomes" id="UP000216107">
    <property type="component" value="Unassembled WGS sequence"/>
</dbReference>
<name>A0A272ERJ7_9RHOO</name>
<keyword evidence="3 9" id="KW-1134">Transmembrane beta strand</keyword>
<evidence type="ECO:0000313" key="14">
    <source>
        <dbReference type="Proteomes" id="UP000623509"/>
    </source>
</evidence>
<dbReference type="InterPro" id="IPR003423">
    <property type="entry name" value="OMP_efflux"/>
</dbReference>
<comment type="caution">
    <text evidence="12">The sequence shown here is derived from an EMBL/GenBank/DDBJ whole genome shotgun (WGS) entry which is preliminary data.</text>
</comment>